<dbReference type="EMBL" id="BRXW01001010">
    <property type="protein sequence ID" value="GMH80622.1"/>
    <property type="molecule type" value="Genomic_DNA"/>
</dbReference>
<proteinExistence type="predicted"/>
<sequence length="271" mass="29887">MRLFFVYLIAVPALVSAYTLFMFKPSFDSMLINGEPIDADGKVVVKKSNLCTEAAGSALGLVEREIEIAEGFSVIISEQQPEIDEYLERKTIVDPFGTILWPGAIAGCRVLRKMHLEKGTRVMVLGCGVGLEVKAVSQLGLIPIAVDYNKELFELLVYDGVETVRLDLTSDDELPMSDVVMACDCLYSEATASALAVRLGRMIEEGRKVLVTDSQRFHSKLFLKLLNDELDRLGKGGVLRWRKIDLKGVRVRGVTDSGVRDSDITVNLLTA</sequence>
<evidence type="ECO:0000313" key="2">
    <source>
        <dbReference type="Proteomes" id="UP001165122"/>
    </source>
</evidence>
<evidence type="ECO:0000313" key="1">
    <source>
        <dbReference type="EMBL" id="GMH80622.1"/>
    </source>
</evidence>
<organism evidence="1 2">
    <name type="scientific">Triparma laevis f. longispina</name>
    <dbReference type="NCBI Taxonomy" id="1714387"/>
    <lineage>
        <taxon>Eukaryota</taxon>
        <taxon>Sar</taxon>
        <taxon>Stramenopiles</taxon>
        <taxon>Ochrophyta</taxon>
        <taxon>Bolidophyceae</taxon>
        <taxon>Parmales</taxon>
        <taxon>Triparmaceae</taxon>
        <taxon>Triparma</taxon>
    </lineage>
</organism>
<protein>
    <recommendedName>
        <fullName evidence="3">Methyltransferase domain-containing protein</fullName>
    </recommendedName>
</protein>
<reference evidence="2" key="1">
    <citation type="journal article" date="2023" name="Commun. Biol.">
        <title>Genome analysis of Parmales, the sister group of diatoms, reveals the evolutionary specialization of diatoms from phago-mixotrophs to photoautotrophs.</title>
        <authorList>
            <person name="Ban H."/>
            <person name="Sato S."/>
            <person name="Yoshikawa S."/>
            <person name="Yamada K."/>
            <person name="Nakamura Y."/>
            <person name="Ichinomiya M."/>
            <person name="Sato N."/>
            <person name="Blanc-Mathieu R."/>
            <person name="Endo H."/>
            <person name="Kuwata A."/>
            <person name="Ogata H."/>
        </authorList>
    </citation>
    <scope>NUCLEOTIDE SEQUENCE [LARGE SCALE GENOMIC DNA]</scope>
    <source>
        <strain evidence="2">NIES 3700</strain>
    </source>
</reference>
<accession>A0A9W7AYH9</accession>
<dbReference type="InterPro" id="IPR029063">
    <property type="entry name" value="SAM-dependent_MTases_sf"/>
</dbReference>
<comment type="caution">
    <text evidence="1">The sequence shown here is derived from an EMBL/GenBank/DDBJ whole genome shotgun (WGS) entry which is preliminary data.</text>
</comment>
<dbReference type="OrthoDB" id="413520at2759"/>
<keyword evidence="2" id="KW-1185">Reference proteome</keyword>
<gene>
    <name evidence="1" type="ORF">TrLO_g5017</name>
</gene>
<dbReference type="SUPFAM" id="SSF53335">
    <property type="entry name" value="S-adenosyl-L-methionine-dependent methyltransferases"/>
    <property type="match status" value="1"/>
</dbReference>
<name>A0A9W7AYH9_9STRA</name>
<dbReference type="Gene3D" id="3.40.50.150">
    <property type="entry name" value="Vaccinia Virus protein VP39"/>
    <property type="match status" value="1"/>
</dbReference>
<evidence type="ECO:0008006" key="3">
    <source>
        <dbReference type="Google" id="ProtNLM"/>
    </source>
</evidence>
<dbReference type="Proteomes" id="UP001165122">
    <property type="component" value="Unassembled WGS sequence"/>
</dbReference>
<dbReference type="AlphaFoldDB" id="A0A9W7AYH9"/>